<proteinExistence type="predicted"/>
<dbReference type="EMBL" id="HG934468">
    <property type="protein sequence ID" value="CDN30206.1"/>
    <property type="molecule type" value="Genomic_DNA"/>
</dbReference>
<accession>A0A060R5Q2</accession>
<dbReference type="SUPFAM" id="SSF53756">
    <property type="entry name" value="UDP-Glycosyltransferase/glycogen phosphorylase"/>
    <property type="match status" value="1"/>
</dbReference>
<name>A0A060R5Q2_9BACT</name>
<dbReference type="Proteomes" id="UP000027616">
    <property type="component" value="Chromosome I"/>
</dbReference>
<sequence>MGGLFVGRDIALTVPIDYNKYDLPILNEEVLRQHIITFAGDVGLRKRLGANARREWAEHYTAERMARETFEVYKELAAQF</sequence>
<gene>
    <name evidence="1" type="ORF">BN938_0099</name>
</gene>
<reference evidence="1 2" key="1">
    <citation type="journal article" date="2015" name="Genome Announc.">
        <title>Complete Genome Sequence of the Novel Leech Symbiont Mucinivorans hirudinis M3T.</title>
        <authorList>
            <person name="Nelson M.C."/>
            <person name="Bomar L."/>
            <person name="Graf J."/>
        </authorList>
    </citation>
    <scope>NUCLEOTIDE SEQUENCE [LARGE SCALE GENOMIC DNA]</scope>
    <source>
        <strain evidence="2">M3</strain>
    </source>
</reference>
<dbReference type="Gene3D" id="3.40.50.2000">
    <property type="entry name" value="Glycogen Phosphorylase B"/>
    <property type="match status" value="1"/>
</dbReference>
<evidence type="ECO:0008006" key="3">
    <source>
        <dbReference type="Google" id="ProtNLM"/>
    </source>
</evidence>
<dbReference type="HOGENOM" id="CLU_2585842_0_0_10"/>
<dbReference type="KEGG" id="rbc:BN938_0099"/>
<organism evidence="1 2">
    <name type="scientific">Mucinivorans hirudinis</name>
    <dbReference type="NCBI Taxonomy" id="1433126"/>
    <lineage>
        <taxon>Bacteria</taxon>
        <taxon>Pseudomonadati</taxon>
        <taxon>Bacteroidota</taxon>
        <taxon>Bacteroidia</taxon>
        <taxon>Bacteroidales</taxon>
        <taxon>Rikenellaceae</taxon>
        <taxon>Mucinivorans</taxon>
    </lineage>
</organism>
<protein>
    <recommendedName>
        <fullName evidence="3">Glycosyltransferase</fullName>
    </recommendedName>
</protein>
<evidence type="ECO:0000313" key="2">
    <source>
        <dbReference type="Proteomes" id="UP000027616"/>
    </source>
</evidence>
<evidence type="ECO:0000313" key="1">
    <source>
        <dbReference type="EMBL" id="CDN30206.1"/>
    </source>
</evidence>
<dbReference type="STRING" id="1433126.BN938_0099"/>
<keyword evidence="2" id="KW-1185">Reference proteome</keyword>
<dbReference type="AlphaFoldDB" id="A0A060R5Q2"/>